<keyword evidence="14" id="KW-0812">Transmembrane</keyword>
<proteinExistence type="inferred from homology"/>
<evidence type="ECO:0000256" key="4">
    <source>
        <dbReference type="ARBA" id="ARBA00022454"/>
    </source>
</evidence>
<evidence type="ECO:0000256" key="5">
    <source>
        <dbReference type="ARBA" id="ARBA00022741"/>
    </source>
</evidence>
<name>A0A3S4RIW7_9ACAR</name>
<dbReference type="Pfam" id="PF02463">
    <property type="entry name" value="SMC_N"/>
    <property type="match status" value="1"/>
</dbReference>
<dbReference type="STRING" id="1965070.A0A3S4RIW7"/>
<evidence type="ECO:0000313" key="18">
    <source>
        <dbReference type="Proteomes" id="UP000285301"/>
    </source>
</evidence>
<feature type="coiled-coil region" evidence="12">
    <location>
        <begin position="729"/>
        <end position="889"/>
    </location>
</feature>
<keyword evidence="10" id="KW-0234">DNA repair</keyword>
<dbReference type="PANTHER" id="PTHR19306">
    <property type="entry name" value="STRUCTURAL MAINTENANCE OF CHROMOSOMES 5,6 SMC5, SMC6"/>
    <property type="match status" value="1"/>
</dbReference>
<keyword evidence="5" id="KW-0547">Nucleotide-binding</keyword>
<dbReference type="InterPro" id="IPR027417">
    <property type="entry name" value="P-loop_NTPase"/>
</dbReference>
<reference evidence="17 18" key="1">
    <citation type="journal article" date="2018" name="Gigascience">
        <title>Genomes of trombidid mites reveal novel predicted allergens and laterally-transferred genes associated with secondary metabolism.</title>
        <authorList>
            <person name="Dong X."/>
            <person name="Chaisiri K."/>
            <person name="Xia D."/>
            <person name="Armstrong S.D."/>
            <person name="Fang Y."/>
            <person name="Donnelly M.J."/>
            <person name="Kadowaki T."/>
            <person name="McGarry J.W."/>
            <person name="Darby A.C."/>
            <person name="Makepeace B.L."/>
        </authorList>
    </citation>
    <scope>NUCLEOTIDE SEQUENCE [LARGE SCALE GENOMIC DNA]</scope>
    <source>
        <strain evidence="17">UoL-WK</strain>
    </source>
</reference>
<evidence type="ECO:0000256" key="7">
    <source>
        <dbReference type="ARBA" id="ARBA00022840"/>
    </source>
</evidence>
<dbReference type="AlphaFoldDB" id="A0A3S4RIW7"/>
<keyword evidence="9" id="KW-0233">DNA recombination</keyword>
<evidence type="ECO:0000256" key="8">
    <source>
        <dbReference type="ARBA" id="ARBA00023054"/>
    </source>
</evidence>
<dbReference type="Gene3D" id="6.10.250.3110">
    <property type="match status" value="1"/>
</dbReference>
<dbReference type="GO" id="GO:0000724">
    <property type="term" value="P:double-strand break repair via homologous recombination"/>
    <property type="evidence" value="ECO:0007669"/>
    <property type="project" value="TreeGrafter"/>
</dbReference>
<keyword evidence="14" id="KW-0472">Membrane</keyword>
<dbReference type="InterPro" id="IPR010935">
    <property type="entry name" value="SMC_hinge"/>
</dbReference>
<dbReference type="GO" id="GO:0035861">
    <property type="term" value="C:site of double-strand break"/>
    <property type="evidence" value="ECO:0007669"/>
    <property type="project" value="TreeGrafter"/>
</dbReference>
<keyword evidence="4" id="KW-0158">Chromosome</keyword>
<evidence type="ECO:0000256" key="3">
    <source>
        <dbReference type="ARBA" id="ARBA00006793"/>
    </source>
</evidence>
<protein>
    <submittedName>
        <fullName evidence="17">Structural maintenance of chromosomes protein 6-like isoform X2</fullName>
    </submittedName>
</protein>
<keyword evidence="8 12" id="KW-0175">Coiled coil</keyword>
<feature type="region of interest" description="Disordered" evidence="13">
    <location>
        <begin position="1"/>
        <end position="26"/>
    </location>
</feature>
<feature type="transmembrane region" description="Helical" evidence="14">
    <location>
        <begin position="1000"/>
        <end position="1020"/>
    </location>
</feature>
<dbReference type="GO" id="GO:0005634">
    <property type="term" value="C:nucleus"/>
    <property type="evidence" value="ECO:0007669"/>
    <property type="project" value="UniProtKB-SubCell"/>
</dbReference>
<dbReference type="OrthoDB" id="10072614at2759"/>
<dbReference type="Pfam" id="PF06470">
    <property type="entry name" value="SMC_hinge"/>
    <property type="match status" value="1"/>
</dbReference>
<evidence type="ECO:0000259" key="16">
    <source>
        <dbReference type="Pfam" id="PF06470"/>
    </source>
</evidence>
<dbReference type="GO" id="GO:0003697">
    <property type="term" value="F:single-stranded DNA binding"/>
    <property type="evidence" value="ECO:0007669"/>
    <property type="project" value="TreeGrafter"/>
</dbReference>
<evidence type="ECO:0000256" key="11">
    <source>
        <dbReference type="ARBA" id="ARBA00023242"/>
    </source>
</evidence>
<dbReference type="PANTHER" id="PTHR19306:SF6">
    <property type="entry name" value="STRUCTURAL MAINTENANCE OF CHROMOSOMES PROTEIN 6"/>
    <property type="match status" value="1"/>
</dbReference>
<dbReference type="SUPFAM" id="SSF52540">
    <property type="entry name" value="P-loop containing nucleoside triphosphate hydrolases"/>
    <property type="match status" value="1"/>
</dbReference>
<feature type="coiled-coil region" evidence="12">
    <location>
        <begin position="321"/>
        <end position="519"/>
    </location>
</feature>
<comment type="similarity">
    <text evidence="3">Belongs to the SMC family. SMC6 subfamily.</text>
</comment>
<feature type="domain" description="SMC hinge" evidence="16">
    <location>
        <begin position="544"/>
        <end position="661"/>
    </location>
</feature>
<keyword evidence="6" id="KW-0227">DNA damage</keyword>
<feature type="domain" description="RecF/RecN/SMC N-terminal" evidence="15">
    <location>
        <begin position="66"/>
        <end position="1098"/>
    </location>
</feature>
<keyword evidence="7" id="KW-0067">ATP-binding</keyword>
<dbReference type="GO" id="GO:0005524">
    <property type="term" value="F:ATP binding"/>
    <property type="evidence" value="ECO:0007669"/>
    <property type="project" value="UniProtKB-KW"/>
</dbReference>
<evidence type="ECO:0000256" key="6">
    <source>
        <dbReference type="ARBA" id="ARBA00022763"/>
    </source>
</evidence>
<dbReference type="GO" id="GO:0030915">
    <property type="term" value="C:Smc5-Smc6 complex"/>
    <property type="evidence" value="ECO:0007669"/>
    <property type="project" value="TreeGrafter"/>
</dbReference>
<dbReference type="Proteomes" id="UP000285301">
    <property type="component" value="Unassembled WGS sequence"/>
</dbReference>
<evidence type="ECO:0000256" key="1">
    <source>
        <dbReference type="ARBA" id="ARBA00004123"/>
    </source>
</evidence>
<dbReference type="GO" id="GO:0051276">
    <property type="term" value="P:chromosome organization"/>
    <property type="evidence" value="ECO:0007669"/>
    <property type="project" value="InterPro"/>
</dbReference>
<evidence type="ECO:0000256" key="9">
    <source>
        <dbReference type="ARBA" id="ARBA00023172"/>
    </source>
</evidence>
<evidence type="ECO:0000256" key="12">
    <source>
        <dbReference type="SAM" id="Coils"/>
    </source>
</evidence>
<comment type="subcellular location">
    <subcellularLocation>
        <location evidence="2">Chromosome</location>
    </subcellularLocation>
    <subcellularLocation>
        <location evidence="1">Nucleus</location>
    </subcellularLocation>
</comment>
<evidence type="ECO:0000313" key="17">
    <source>
        <dbReference type="EMBL" id="RWS16764.1"/>
    </source>
</evidence>
<gene>
    <name evidence="17" type="ORF">B4U79_16064</name>
</gene>
<organism evidence="17 18">
    <name type="scientific">Dinothrombium tinctorium</name>
    <dbReference type="NCBI Taxonomy" id="1965070"/>
    <lineage>
        <taxon>Eukaryota</taxon>
        <taxon>Metazoa</taxon>
        <taxon>Ecdysozoa</taxon>
        <taxon>Arthropoda</taxon>
        <taxon>Chelicerata</taxon>
        <taxon>Arachnida</taxon>
        <taxon>Acari</taxon>
        <taxon>Acariformes</taxon>
        <taxon>Trombidiformes</taxon>
        <taxon>Prostigmata</taxon>
        <taxon>Anystina</taxon>
        <taxon>Parasitengona</taxon>
        <taxon>Trombidioidea</taxon>
        <taxon>Trombidiidae</taxon>
        <taxon>Dinothrombium</taxon>
    </lineage>
</organism>
<dbReference type="Gene3D" id="3.40.50.300">
    <property type="entry name" value="P-loop containing nucleotide triphosphate hydrolases"/>
    <property type="match status" value="2"/>
</dbReference>
<dbReference type="InterPro" id="IPR003395">
    <property type="entry name" value="RecF/RecN/SMC_N"/>
</dbReference>
<evidence type="ECO:0000256" key="2">
    <source>
        <dbReference type="ARBA" id="ARBA00004286"/>
    </source>
</evidence>
<evidence type="ECO:0000259" key="15">
    <source>
        <dbReference type="Pfam" id="PF02463"/>
    </source>
</evidence>
<accession>A0A3S4RIW7</accession>
<evidence type="ECO:0000256" key="14">
    <source>
        <dbReference type="SAM" id="Phobius"/>
    </source>
</evidence>
<evidence type="ECO:0000256" key="10">
    <source>
        <dbReference type="ARBA" id="ARBA00023204"/>
    </source>
</evidence>
<dbReference type="GO" id="GO:0003684">
    <property type="term" value="F:damaged DNA binding"/>
    <property type="evidence" value="ECO:0007669"/>
    <property type="project" value="TreeGrafter"/>
</dbReference>
<keyword evidence="14" id="KW-1133">Transmembrane helix</keyword>
<keyword evidence="11" id="KW-0539">Nucleus</keyword>
<comment type="caution">
    <text evidence="17">The sequence shown here is derived from an EMBL/GenBank/DDBJ whole genome shotgun (WGS) entry which is preliminary data.</text>
</comment>
<evidence type="ECO:0000256" key="13">
    <source>
        <dbReference type="SAM" id="MobiDB-lite"/>
    </source>
</evidence>
<sequence length="1151" mass="134242">MSERRRKRLRKEENTNISLNNEEDEPMDAFVENWGDDVPDVEMPTFDERRRDEILKENQHHECGIIEKVSLFNFMCHEKFEVDFGPNINFVQGGNGTGKSAILTAIVLVLGGRASTTSRGQNLKSFIKTGQTRAKIVIKLCNDNGYDRNASYKFDTYGKSIIVERNLNIEGGSNYCLKSSVNKVITNKKEELDDIIRHFNIQIANPVCVLNQELSRNFLNSKNPSDKYIFFMKATQLEQLKINYATAEVGLTFVFVIITFLCAEKEQNEKAQRFLQEKKDIFPLVAKELEELKEKINRYNRIVDSRSTLEQLKNEALWATVIEQEKEIKNLENAIEERRSQILQIEVRISQLQEKVEKLQSEEKNLSDELIGVHRECEGIKAMVEAEKKKIAHLKQQKQSINKEITNYRSEINTAKINKEILEKKIADLTNQLCNEAQLQFDRKKRLQKIEEYEKKRKEAVEIERNLQNTRLENQSKLNCLNESLKNIRNDINHFSSQKTRLEQEIAALEISRSDKLRRFGRFVPELVKRIDEEFRNNKFKKKPLGPIGAFINLTIPEAALAVETCLKNLSSAFCCDNMEDEKELRSLMQQVLRDKKFPIIITRKFARRHDVKSKKVVSQNYHSFVDIIQVKEDPIMNVLIDRALIETILYIPDYNECTELLSNIDTVPHNCRQAFTENGTNMYPATTTSSFRSYPPDQKYQRSRYLEGNIDDQIADMKHAIKGLLETRNKRQREEESLSQQIRMIENEMKDFDANLIKTRKELKDVNTALTELKNFEEPSSAEITTLEEELSSFSAKLEELYSLLSEAESQSKNLDEEIRKNNENCIIGEQQWNEHLNKRNPIRQKLNSFKEQLSNSNKELEKCMQILEEKKRKQEECETTLKTLKKHLTDMDKKARSLCQRIETSKTRRQLETEINEITRFMDERISELGNAEEFRNQFKEKRRAFRETSNAIRALDQYLAKFKESMKERTKAYVELRSFICYHTSLMFDFVLDQVKFLFVIIFSIVIFISIVVVKFADEETQKMHKAKTIEIKVNPKVNHQSESCNDTRSLSGGERAYSTVGFILALWESCQAPFRILDEFDCFMDLVTRRIAMDTFIETIKSRGLGKQYIFLTPLSLDQYDGDSNLITVIGMPNVEHGIENTRSNSP</sequence>
<dbReference type="EMBL" id="NCKU01000170">
    <property type="protein sequence ID" value="RWS16764.1"/>
    <property type="molecule type" value="Genomic_DNA"/>
</dbReference>
<keyword evidence="18" id="KW-1185">Reference proteome</keyword>